<dbReference type="InterPro" id="IPR003169">
    <property type="entry name" value="GYF"/>
</dbReference>
<dbReference type="AlphaFoldDB" id="A0A6A6BGM5"/>
<dbReference type="Proteomes" id="UP000799438">
    <property type="component" value="Unassembled WGS sequence"/>
</dbReference>
<feature type="compositionally biased region" description="Basic and acidic residues" evidence="2">
    <location>
        <begin position="124"/>
        <end position="139"/>
    </location>
</feature>
<gene>
    <name evidence="4" type="ORF">K452DRAFT_226194</name>
</gene>
<dbReference type="GO" id="GO:0005682">
    <property type="term" value="C:U5 snRNP"/>
    <property type="evidence" value="ECO:0007669"/>
    <property type="project" value="InterPro"/>
</dbReference>
<feature type="region of interest" description="Disordered" evidence="2">
    <location>
        <begin position="55"/>
        <end position="243"/>
    </location>
</feature>
<dbReference type="PANTHER" id="PTHR13138">
    <property type="entry name" value="PROTEIN LIN1"/>
    <property type="match status" value="1"/>
</dbReference>
<protein>
    <recommendedName>
        <fullName evidence="3">GYF domain-containing protein</fullName>
    </recommendedName>
</protein>
<dbReference type="Gene3D" id="3.30.1490.40">
    <property type="match status" value="1"/>
</dbReference>
<feature type="coiled-coil region" evidence="1">
    <location>
        <begin position="264"/>
        <end position="291"/>
    </location>
</feature>
<feature type="region of interest" description="Disordered" evidence="2">
    <location>
        <begin position="319"/>
        <end position="349"/>
    </location>
</feature>
<dbReference type="OrthoDB" id="331341at2759"/>
<evidence type="ECO:0000313" key="4">
    <source>
        <dbReference type="EMBL" id="KAF2142748.1"/>
    </source>
</evidence>
<dbReference type="Pfam" id="PF02213">
    <property type="entry name" value="GYF"/>
    <property type="match status" value="1"/>
</dbReference>
<proteinExistence type="predicted"/>
<dbReference type="PROSITE" id="PS50829">
    <property type="entry name" value="GYF"/>
    <property type="match status" value="1"/>
</dbReference>
<feature type="compositionally biased region" description="Basic and acidic residues" evidence="2">
    <location>
        <begin position="80"/>
        <end position="102"/>
    </location>
</feature>
<dbReference type="InterPro" id="IPR035445">
    <property type="entry name" value="GYF-like_dom_sf"/>
</dbReference>
<keyword evidence="5" id="KW-1185">Reference proteome</keyword>
<feature type="compositionally biased region" description="Acidic residues" evidence="2">
    <location>
        <begin position="103"/>
        <end position="123"/>
    </location>
</feature>
<feature type="region of interest" description="Disordered" evidence="2">
    <location>
        <begin position="394"/>
        <end position="434"/>
    </location>
</feature>
<dbReference type="InterPro" id="IPR039905">
    <property type="entry name" value="CD2BP2/Lin1"/>
</dbReference>
<evidence type="ECO:0000256" key="1">
    <source>
        <dbReference type="SAM" id="Coils"/>
    </source>
</evidence>
<evidence type="ECO:0000313" key="5">
    <source>
        <dbReference type="Proteomes" id="UP000799438"/>
    </source>
</evidence>
<sequence>MASSRPKRAPDLPFPADTSSPASKKPRFDQRNPSTLAADAPDEDEAAILELDEIGKGGQQVKRNAVRLDGYDSDSSTENFDARAEEKARAEKRADTAARSKDEEEADMFADLDEDFRDGDDDQEQAKEAKPRKGVRFLDADEIEGQVASSKSGGHVSAELQMDGGKGKGKGKSKATGPDDGNDSDSNSSSSSESDDDSAARDRVGSDDDASELGAGAKKKHAPRLDAFNMKQEGEEGRFDESGNYIRKAVDPDAQHDAWLDGVRKRDMKRARQAEQQREESRRARALADDALLTADILAALITRLERAETPLEALQRLASAAPPKPKKVPKWKQKKKGGAAGTADTAGTAGTAAETARLAAVEALTSAADQLLTRGQTDIYELERESLVRQWQRETGDAWVEPKPSSSDPSGNTSSSNADTSAQGDTAAAWEYRWADGRDGAERHGPFDRATMRAWSAAGYFGDGVEFRR</sequence>
<dbReference type="SUPFAM" id="SSF55277">
    <property type="entry name" value="GYF domain"/>
    <property type="match status" value="1"/>
</dbReference>
<dbReference type="PANTHER" id="PTHR13138:SF3">
    <property type="entry name" value="CD2 ANTIGEN CYTOPLASMIC TAIL-BINDING PROTEIN 2"/>
    <property type="match status" value="1"/>
</dbReference>
<evidence type="ECO:0000259" key="3">
    <source>
        <dbReference type="PROSITE" id="PS50829"/>
    </source>
</evidence>
<feature type="compositionally biased region" description="Basic residues" evidence="2">
    <location>
        <begin position="325"/>
        <end position="338"/>
    </location>
</feature>
<feature type="compositionally biased region" description="Low complexity" evidence="2">
    <location>
        <begin position="406"/>
        <end position="417"/>
    </location>
</feature>
<dbReference type="RefSeq" id="XP_033398460.1">
    <property type="nucleotide sequence ID" value="XM_033536809.1"/>
</dbReference>
<accession>A0A6A6BGM5</accession>
<organism evidence="4 5">
    <name type="scientific">Aplosporella prunicola CBS 121167</name>
    <dbReference type="NCBI Taxonomy" id="1176127"/>
    <lineage>
        <taxon>Eukaryota</taxon>
        <taxon>Fungi</taxon>
        <taxon>Dikarya</taxon>
        <taxon>Ascomycota</taxon>
        <taxon>Pezizomycotina</taxon>
        <taxon>Dothideomycetes</taxon>
        <taxon>Dothideomycetes incertae sedis</taxon>
        <taxon>Botryosphaeriales</taxon>
        <taxon>Aplosporellaceae</taxon>
        <taxon>Aplosporella</taxon>
    </lineage>
</organism>
<feature type="domain" description="GYF" evidence="3">
    <location>
        <begin position="428"/>
        <end position="470"/>
    </location>
</feature>
<dbReference type="EMBL" id="ML995483">
    <property type="protein sequence ID" value="KAF2142748.1"/>
    <property type="molecule type" value="Genomic_DNA"/>
</dbReference>
<dbReference type="GeneID" id="54294305"/>
<feature type="non-terminal residue" evidence="4">
    <location>
        <position position="470"/>
    </location>
</feature>
<feature type="compositionally biased region" description="Basic and acidic residues" evidence="2">
    <location>
        <begin position="232"/>
        <end position="241"/>
    </location>
</feature>
<evidence type="ECO:0000256" key="2">
    <source>
        <dbReference type="SAM" id="MobiDB-lite"/>
    </source>
</evidence>
<feature type="region of interest" description="Disordered" evidence="2">
    <location>
        <begin position="1"/>
        <end position="43"/>
    </location>
</feature>
<reference evidence="4" key="1">
    <citation type="journal article" date="2020" name="Stud. Mycol.">
        <title>101 Dothideomycetes genomes: a test case for predicting lifestyles and emergence of pathogens.</title>
        <authorList>
            <person name="Haridas S."/>
            <person name="Albert R."/>
            <person name="Binder M."/>
            <person name="Bloem J."/>
            <person name="Labutti K."/>
            <person name="Salamov A."/>
            <person name="Andreopoulos B."/>
            <person name="Baker S."/>
            <person name="Barry K."/>
            <person name="Bills G."/>
            <person name="Bluhm B."/>
            <person name="Cannon C."/>
            <person name="Castanera R."/>
            <person name="Culley D."/>
            <person name="Daum C."/>
            <person name="Ezra D."/>
            <person name="Gonzalez J."/>
            <person name="Henrissat B."/>
            <person name="Kuo A."/>
            <person name="Liang C."/>
            <person name="Lipzen A."/>
            <person name="Lutzoni F."/>
            <person name="Magnuson J."/>
            <person name="Mondo S."/>
            <person name="Nolan M."/>
            <person name="Ohm R."/>
            <person name="Pangilinan J."/>
            <person name="Park H.-J."/>
            <person name="Ramirez L."/>
            <person name="Alfaro M."/>
            <person name="Sun H."/>
            <person name="Tritt A."/>
            <person name="Yoshinaga Y."/>
            <person name="Zwiers L.-H."/>
            <person name="Turgeon B."/>
            <person name="Goodwin S."/>
            <person name="Spatafora J."/>
            <person name="Crous P."/>
            <person name="Grigoriev I."/>
        </authorList>
    </citation>
    <scope>NUCLEOTIDE SEQUENCE</scope>
    <source>
        <strain evidence="4">CBS 121167</strain>
    </source>
</reference>
<keyword evidence="1" id="KW-0175">Coiled coil</keyword>
<name>A0A6A6BGM5_9PEZI</name>